<feature type="transmembrane region" description="Helical" evidence="1">
    <location>
        <begin position="80"/>
        <end position="99"/>
    </location>
</feature>
<dbReference type="eggNOG" id="ENOG5031D8X">
    <property type="taxonomic scope" value="Bacteria"/>
</dbReference>
<organism evidence="2 3">
    <name type="scientific">Acidimicrobium ferrooxidans (strain DSM 10331 / JCM 15462 / NBRC 103882 / ICP)</name>
    <dbReference type="NCBI Taxonomy" id="525909"/>
    <lineage>
        <taxon>Bacteria</taxon>
        <taxon>Bacillati</taxon>
        <taxon>Actinomycetota</taxon>
        <taxon>Acidimicrobiia</taxon>
        <taxon>Acidimicrobiales</taxon>
        <taxon>Acidimicrobiaceae</taxon>
        <taxon>Acidimicrobium</taxon>
    </lineage>
</organism>
<name>C7M0Z6_ACIFD</name>
<accession>C7M0Z6</accession>
<feature type="transmembrane region" description="Helical" evidence="1">
    <location>
        <begin position="111"/>
        <end position="135"/>
    </location>
</feature>
<feature type="transmembrane region" description="Helical" evidence="1">
    <location>
        <begin position="49"/>
        <end position="68"/>
    </location>
</feature>
<keyword evidence="1" id="KW-0812">Transmembrane</keyword>
<evidence type="ECO:0000313" key="2">
    <source>
        <dbReference type="EMBL" id="ACU54654.1"/>
    </source>
</evidence>
<keyword evidence="1" id="KW-0472">Membrane</keyword>
<dbReference type="AlphaFoldDB" id="C7M0Z6"/>
<keyword evidence="1" id="KW-1133">Transmembrane helix</keyword>
<dbReference type="HOGENOM" id="CLU_890329_0_0_11"/>
<gene>
    <name evidence="2" type="ordered locus">Afer_1738</name>
</gene>
<sequence>MRRRLWWLVPIGIAAAMVGARQLLDQPAIVVPEAAAVSAGMLVWELPLFTHRPLATVALIDLAAFGGVQAARYVSLPEPALIALVTVAILGAFVLFDLPALPALSAGLLPIYLHIVVAAYVVAVALTMVPVALVAERRHRASRRHFGTHELAQIAPASAVAVLLASLNPFLMLPPLYVATTEAALGARPPAGQEAIRRSVALATGFAGALVLHLVAPPLVVAPVAVALAAFVSSQLGVSLPPAIAFSLVPLLFPVTASTLLALGGLVGIVATALAPWLPNAFGRARILLASFSSGRLTASVDDEALPVGDGE</sequence>
<evidence type="ECO:0000256" key="1">
    <source>
        <dbReference type="SAM" id="Phobius"/>
    </source>
</evidence>
<feature type="transmembrane region" description="Helical" evidence="1">
    <location>
        <begin position="251"/>
        <end position="278"/>
    </location>
</feature>
<reference evidence="2 3" key="1">
    <citation type="journal article" date="2009" name="Stand. Genomic Sci.">
        <title>Complete genome sequence of Acidimicrobium ferrooxidans type strain (ICP).</title>
        <authorList>
            <person name="Clum A."/>
            <person name="Nolan M."/>
            <person name="Lang E."/>
            <person name="Glavina Del Rio T."/>
            <person name="Tice H."/>
            <person name="Copeland A."/>
            <person name="Cheng J.F."/>
            <person name="Lucas S."/>
            <person name="Chen F."/>
            <person name="Bruce D."/>
            <person name="Goodwin L."/>
            <person name="Pitluck S."/>
            <person name="Ivanova N."/>
            <person name="Mavrommatis K."/>
            <person name="Mikhailova N."/>
            <person name="Pati A."/>
            <person name="Chen A."/>
            <person name="Palaniappan K."/>
            <person name="Goker M."/>
            <person name="Spring S."/>
            <person name="Land M."/>
            <person name="Hauser L."/>
            <person name="Chang Y.J."/>
            <person name="Jeffries C.C."/>
            <person name="Chain P."/>
            <person name="Bristow J."/>
            <person name="Eisen J.A."/>
            <person name="Markowitz V."/>
            <person name="Hugenholtz P."/>
            <person name="Kyrpides N.C."/>
            <person name="Klenk H.P."/>
            <person name="Lapidus A."/>
        </authorList>
    </citation>
    <scope>NUCLEOTIDE SEQUENCE [LARGE SCALE GENOMIC DNA]</scope>
    <source>
        <strain evidence="3">DSM 10331 / JCM 15462 / NBRC 103882 / ICP</strain>
    </source>
</reference>
<dbReference type="STRING" id="525909.Afer_1738"/>
<feature type="transmembrane region" description="Helical" evidence="1">
    <location>
        <begin position="206"/>
        <end position="231"/>
    </location>
</feature>
<keyword evidence="3" id="KW-1185">Reference proteome</keyword>
<dbReference type="Proteomes" id="UP000000771">
    <property type="component" value="Chromosome"/>
</dbReference>
<dbReference type="EMBL" id="CP001631">
    <property type="protein sequence ID" value="ACU54654.1"/>
    <property type="molecule type" value="Genomic_DNA"/>
</dbReference>
<dbReference type="RefSeq" id="WP_015799133.1">
    <property type="nucleotide sequence ID" value="NC_013124.1"/>
</dbReference>
<protein>
    <submittedName>
        <fullName evidence="2">Uncharacterized protein</fullName>
    </submittedName>
</protein>
<proteinExistence type="predicted"/>
<evidence type="ECO:0000313" key="3">
    <source>
        <dbReference type="Proteomes" id="UP000000771"/>
    </source>
</evidence>
<dbReference type="KEGG" id="afo:Afer_1738"/>